<gene>
    <name evidence="1" type="ORF">O181_076526</name>
</gene>
<organism evidence="1 2">
    <name type="scientific">Austropuccinia psidii MF-1</name>
    <dbReference type="NCBI Taxonomy" id="1389203"/>
    <lineage>
        <taxon>Eukaryota</taxon>
        <taxon>Fungi</taxon>
        <taxon>Dikarya</taxon>
        <taxon>Basidiomycota</taxon>
        <taxon>Pucciniomycotina</taxon>
        <taxon>Pucciniomycetes</taxon>
        <taxon>Pucciniales</taxon>
        <taxon>Sphaerophragmiaceae</taxon>
        <taxon>Austropuccinia</taxon>
    </lineage>
</organism>
<dbReference type="Proteomes" id="UP000765509">
    <property type="component" value="Unassembled WGS sequence"/>
</dbReference>
<comment type="caution">
    <text evidence="1">The sequence shown here is derived from an EMBL/GenBank/DDBJ whole genome shotgun (WGS) entry which is preliminary data.</text>
</comment>
<dbReference type="AlphaFoldDB" id="A0A9Q3FGE1"/>
<evidence type="ECO:0000313" key="1">
    <source>
        <dbReference type="EMBL" id="MBW0536811.1"/>
    </source>
</evidence>
<proteinExistence type="predicted"/>
<keyword evidence="2" id="KW-1185">Reference proteome</keyword>
<evidence type="ECO:0000313" key="2">
    <source>
        <dbReference type="Proteomes" id="UP000765509"/>
    </source>
</evidence>
<reference evidence="1" key="1">
    <citation type="submission" date="2021-03" db="EMBL/GenBank/DDBJ databases">
        <title>Draft genome sequence of rust myrtle Austropuccinia psidii MF-1, a brazilian biotype.</title>
        <authorList>
            <person name="Quecine M.C."/>
            <person name="Pachon D.M.R."/>
            <person name="Bonatelli M.L."/>
            <person name="Correr F.H."/>
            <person name="Franceschini L.M."/>
            <person name="Leite T.F."/>
            <person name="Margarido G.R.A."/>
            <person name="Almeida C.A."/>
            <person name="Ferrarezi J.A."/>
            <person name="Labate C.A."/>
        </authorList>
    </citation>
    <scope>NUCLEOTIDE SEQUENCE</scope>
    <source>
        <strain evidence="1">MF-1</strain>
    </source>
</reference>
<sequence>MAFWVVIQEFLKGLEVDWGKLKMKRGDSEETEFAASPGASEVANLGNYNKPLVPQAEPNFHKMMEKMTQFMGQLTHGDTLRNNFKGPEFKTSSMKAPDSFDGTQAHKMRGFTQSCKLIFHDDTENSFSEMREVLYSISLLTARAGE</sequence>
<dbReference type="EMBL" id="AVOT02041463">
    <property type="protein sequence ID" value="MBW0536811.1"/>
    <property type="molecule type" value="Genomic_DNA"/>
</dbReference>
<name>A0A9Q3FGE1_9BASI</name>
<dbReference type="OrthoDB" id="2506111at2759"/>
<protein>
    <submittedName>
        <fullName evidence="1">Uncharacterized protein</fullName>
    </submittedName>
</protein>
<accession>A0A9Q3FGE1</accession>